<evidence type="ECO:0000256" key="2">
    <source>
        <dbReference type="ARBA" id="ARBA00007424"/>
    </source>
</evidence>
<dbReference type="EC" id="2.5.1.78" evidence="3 7"/>
<dbReference type="AlphaFoldDB" id="A0A538U1E7"/>
<name>A0A538U1E7_UNCEI</name>
<feature type="binding site" evidence="7">
    <location>
        <position position="23"/>
    </location>
    <ligand>
        <name>5-amino-6-(D-ribitylamino)uracil</name>
        <dbReference type="ChEBI" id="CHEBI:15934"/>
    </ligand>
</feature>
<dbReference type="NCBIfam" id="TIGR00114">
    <property type="entry name" value="lumazine-synth"/>
    <property type="match status" value="1"/>
</dbReference>
<dbReference type="Gene3D" id="3.40.50.960">
    <property type="entry name" value="Lumazine/riboflavin synthase"/>
    <property type="match status" value="1"/>
</dbReference>
<dbReference type="PANTHER" id="PTHR21058">
    <property type="entry name" value="6,7-DIMETHYL-8-RIBITYLLUMAZINE SYNTHASE DMRL SYNTHASE LUMAZINE SYNTHASE"/>
    <property type="match status" value="1"/>
</dbReference>
<dbReference type="UniPathway" id="UPA00275">
    <property type="reaction ID" value="UER00404"/>
</dbReference>
<evidence type="ECO:0000256" key="7">
    <source>
        <dbReference type="HAMAP-Rule" id="MF_00178"/>
    </source>
</evidence>
<comment type="pathway">
    <text evidence="1 7">Cofactor biosynthesis; riboflavin biosynthesis; riboflavin from 2-hydroxy-3-oxobutyl phosphate and 5-amino-6-(D-ribitylamino)uracil: step 1/2.</text>
</comment>
<evidence type="ECO:0000313" key="9">
    <source>
        <dbReference type="Proteomes" id="UP000319836"/>
    </source>
</evidence>
<dbReference type="GO" id="GO:0000906">
    <property type="term" value="F:6,7-dimethyl-8-ribityllumazine synthase activity"/>
    <property type="evidence" value="ECO:0007669"/>
    <property type="project" value="UniProtKB-UniRule"/>
</dbReference>
<evidence type="ECO:0000256" key="1">
    <source>
        <dbReference type="ARBA" id="ARBA00004917"/>
    </source>
</evidence>
<organism evidence="8 9">
    <name type="scientific">Eiseniibacteriota bacterium</name>
    <dbReference type="NCBI Taxonomy" id="2212470"/>
    <lineage>
        <taxon>Bacteria</taxon>
        <taxon>Candidatus Eiseniibacteriota</taxon>
    </lineage>
</organism>
<comment type="function">
    <text evidence="7">Catalyzes the formation of 6,7-dimethyl-8-ribityllumazine by condensation of 5-amino-6-(D-ribitylamino)uracil with 3,4-dihydroxy-2-butanone 4-phosphate. This is the penultimate step in the biosynthesis of riboflavin.</text>
</comment>
<gene>
    <name evidence="7" type="primary">ribH</name>
    <name evidence="8" type="ORF">E6K80_10755</name>
</gene>
<sequence>MAQEITPGDDARGHRFCLVASRFNERYVERMVSAALDVLRGRGAGEDDLTIVWVPGSFELPLTCRWAAASGRYDAVLAFGAVVQGETDHYRIVADVSARGLLQAMMDTDVPVLNGVLAVRDAEQASAGTGGALGNRGAEVALAAVQMGRLRREMRPR</sequence>
<dbReference type="GO" id="GO:0009349">
    <property type="term" value="C:riboflavin synthase complex"/>
    <property type="evidence" value="ECO:0007669"/>
    <property type="project" value="UniProtKB-UniRule"/>
</dbReference>
<keyword evidence="5 7" id="KW-0808">Transferase</keyword>
<dbReference type="GO" id="GO:0009231">
    <property type="term" value="P:riboflavin biosynthetic process"/>
    <property type="evidence" value="ECO:0007669"/>
    <property type="project" value="UniProtKB-UniRule"/>
</dbReference>
<comment type="similarity">
    <text evidence="2 7">Belongs to the DMRL synthase family.</text>
</comment>
<dbReference type="EMBL" id="VBPA01000273">
    <property type="protein sequence ID" value="TMQ69720.1"/>
    <property type="molecule type" value="Genomic_DNA"/>
</dbReference>
<keyword evidence="4 7" id="KW-0686">Riboflavin biosynthesis</keyword>
<proteinExistence type="inferred from homology"/>
<dbReference type="InterPro" id="IPR036467">
    <property type="entry name" value="LS/RS_sf"/>
</dbReference>
<comment type="caution">
    <text evidence="8">The sequence shown here is derived from an EMBL/GenBank/DDBJ whole genome shotgun (WGS) entry which is preliminary data.</text>
</comment>
<evidence type="ECO:0000313" key="8">
    <source>
        <dbReference type="EMBL" id="TMQ69720.1"/>
    </source>
</evidence>
<dbReference type="Proteomes" id="UP000319836">
    <property type="component" value="Unassembled WGS sequence"/>
</dbReference>
<feature type="binding site" evidence="7">
    <location>
        <position position="114"/>
    </location>
    <ligand>
        <name>5-amino-6-(D-ribitylamino)uracil</name>
        <dbReference type="ChEBI" id="CHEBI:15934"/>
    </ligand>
</feature>
<comment type="catalytic activity">
    <reaction evidence="6 7">
        <text>(2S)-2-hydroxy-3-oxobutyl phosphate + 5-amino-6-(D-ribitylamino)uracil = 6,7-dimethyl-8-(1-D-ribityl)lumazine + phosphate + 2 H2O + H(+)</text>
        <dbReference type="Rhea" id="RHEA:26152"/>
        <dbReference type="ChEBI" id="CHEBI:15377"/>
        <dbReference type="ChEBI" id="CHEBI:15378"/>
        <dbReference type="ChEBI" id="CHEBI:15934"/>
        <dbReference type="ChEBI" id="CHEBI:43474"/>
        <dbReference type="ChEBI" id="CHEBI:58201"/>
        <dbReference type="ChEBI" id="CHEBI:58830"/>
        <dbReference type="EC" id="2.5.1.78"/>
    </reaction>
</comment>
<dbReference type="InterPro" id="IPR002180">
    <property type="entry name" value="LS/RS"/>
</dbReference>
<dbReference type="SUPFAM" id="SSF52121">
    <property type="entry name" value="Lumazine synthase"/>
    <property type="match status" value="1"/>
</dbReference>
<evidence type="ECO:0000256" key="5">
    <source>
        <dbReference type="ARBA" id="ARBA00022679"/>
    </source>
</evidence>
<accession>A0A538U1E7</accession>
<protein>
    <recommendedName>
        <fullName evidence="3 7">6,7-dimethyl-8-ribityllumazine synthase</fullName>
        <shortName evidence="7">DMRL synthase</shortName>
        <shortName evidence="7">LS</shortName>
        <shortName evidence="7">Lumazine synthase</shortName>
        <ecNumber evidence="3 7">2.5.1.78</ecNumber>
    </recommendedName>
</protein>
<dbReference type="Pfam" id="PF00885">
    <property type="entry name" value="DMRL_synthase"/>
    <property type="match status" value="1"/>
</dbReference>
<evidence type="ECO:0000256" key="3">
    <source>
        <dbReference type="ARBA" id="ARBA00012664"/>
    </source>
</evidence>
<evidence type="ECO:0000256" key="4">
    <source>
        <dbReference type="ARBA" id="ARBA00022619"/>
    </source>
</evidence>
<reference evidence="8 9" key="1">
    <citation type="journal article" date="2019" name="Nat. Microbiol.">
        <title>Mediterranean grassland soil C-N compound turnover is dependent on rainfall and depth, and is mediated by genomically divergent microorganisms.</title>
        <authorList>
            <person name="Diamond S."/>
            <person name="Andeer P.F."/>
            <person name="Li Z."/>
            <person name="Crits-Christoph A."/>
            <person name="Burstein D."/>
            <person name="Anantharaman K."/>
            <person name="Lane K.R."/>
            <person name="Thomas B.C."/>
            <person name="Pan C."/>
            <person name="Northen T.R."/>
            <person name="Banfield J.F."/>
        </authorList>
    </citation>
    <scope>NUCLEOTIDE SEQUENCE [LARGE SCALE GENOMIC DNA]</scope>
    <source>
        <strain evidence="8">WS_10</strain>
    </source>
</reference>
<feature type="active site" description="Proton donor" evidence="7">
    <location>
        <position position="89"/>
    </location>
</feature>
<dbReference type="InterPro" id="IPR034964">
    <property type="entry name" value="LS"/>
</dbReference>
<feature type="binding site" evidence="7">
    <location>
        <begin position="57"/>
        <end position="59"/>
    </location>
    <ligand>
        <name>5-amino-6-(D-ribitylamino)uracil</name>
        <dbReference type="ChEBI" id="CHEBI:15934"/>
    </ligand>
</feature>
<dbReference type="CDD" id="cd09209">
    <property type="entry name" value="Lumazine_synthase-I"/>
    <property type="match status" value="1"/>
</dbReference>
<evidence type="ECO:0000256" key="6">
    <source>
        <dbReference type="ARBA" id="ARBA00048785"/>
    </source>
</evidence>
<comment type="caution">
    <text evidence="7">Lacks conserved residue(s) required for the propagation of feature annotation.</text>
</comment>
<feature type="binding site" evidence="7">
    <location>
        <begin position="81"/>
        <end position="83"/>
    </location>
    <ligand>
        <name>5-amino-6-(D-ribitylamino)uracil</name>
        <dbReference type="ChEBI" id="CHEBI:15934"/>
    </ligand>
</feature>
<dbReference type="HAMAP" id="MF_00178">
    <property type="entry name" value="Lumazine_synth"/>
    <property type="match status" value="1"/>
</dbReference>
<dbReference type="PANTHER" id="PTHR21058:SF0">
    <property type="entry name" value="6,7-DIMETHYL-8-RIBITYLLUMAZINE SYNTHASE"/>
    <property type="match status" value="1"/>
</dbReference>
<feature type="binding site" evidence="7">
    <location>
        <begin position="86"/>
        <end position="87"/>
    </location>
    <ligand>
        <name>(2S)-2-hydroxy-3-oxobutyl phosphate</name>
        <dbReference type="ChEBI" id="CHEBI:58830"/>
    </ligand>
</feature>